<evidence type="ECO:0000256" key="2">
    <source>
        <dbReference type="ARBA" id="ARBA00022485"/>
    </source>
</evidence>
<dbReference type="Gene3D" id="6.10.250.1450">
    <property type="match status" value="1"/>
</dbReference>
<evidence type="ECO:0000256" key="6">
    <source>
        <dbReference type="RuleBase" id="RU364066"/>
    </source>
</evidence>
<dbReference type="Gene3D" id="1.20.1440.230">
    <property type="entry name" value="NADH-ubiquinone oxidoreductase 51kDa subunit, iron-sulphur binding domain"/>
    <property type="match status" value="1"/>
</dbReference>
<keyword evidence="6" id="KW-0288">FMN</keyword>
<protein>
    <recommendedName>
        <fullName evidence="6">NADH-quinone oxidoreductase subunit F</fullName>
        <ecNumber evidence="6">7.1.1.-</ecNumber>
    </recommendedName>
</protein>
<dbReference type="InterPro" id="IPR019575">
    <property type="entry name" value="Nuop51_4Fe4S-bd"/>
</dbReference>
<keyword evidence="2 6" id="KW-0004">4Fe-4S</keyword>
<dbReference type="GO" id="GO:0010181">
    <property type="term" value="F:FMN binding"/>
    <property type="evidence" value="ECO:0007669"/>
    <property type="project" value="InterPro"/>
</dbReference>
<evidence type="ECO:0000256" key="4">
    <source>
        <dbReference type="ARBA" id="ARBA00023004"/>
    </source>
</evidence>
<dbReference type="GO" id="GO:0048038">
    <property type="term" value="F:quinone binding"/>
    <property type="evidence" value="ECO:0007669"/>
    <property type="project" value="UniProtKB-KW"/>
</dbReference>
<evidence type="ECO:0000256" key="1">
    <source>
        <dbReference type="ARBA" id="ARBA00007523"/>
    </source>
</evidence>
<comment type="catalytic activity">
    <reaction evidence="6">
        <text>a quinone + NADH + 5 H(+)(in) = a quinol + NAD(+) + 4 H(+)(out)</text>
        <dbReference type="Rhea" id="RHEA:57888"/>
        <dbReference type="ChEBI" id="CHEBI:15378"/>
        <dbReference type="ChEBI" id="CHEBI:24646"/>
        <dbReference type="ChEBI" id="CHEBI:57540"/>
        <dbReference type="ChEBI" id="CHEBI:57945"/>
        <dbReference type="ChEBI" id="CHEBI:132124"/>
    </reaction>
</comment>
<feature type="domain" description="NADH-ubiquinone oxidoreductase 51kDa subunit iron-sulphur binding" evidence="7">
    <location>
        <begin position="334"/>
        <end position="379"/>
    </location>
</feature>
<dbReference type="EMBL" id="JAACAK010000067">
    <property type="protein sequence ID" value="NIR75211.1"/>
    <property type="molecule type" value="Genomic_DNA"/>
</dbReference>
<accession>A0AAE5C976</accession>
<comment type="cofactor">
    <cofactor evidence="6">
        <name>FMN</name>
        <dbReference type="ChEBI" id="CHEBI:58210"/>
    </cofactor>
</comment>
<dbReference type="Proteomes" id="UP000702544">
    <property type="component" value="Unassembled WGS sequence"/>
</dbReference>
<dbReference type="NCBIfam" id="NF010120">
    <property type="entry name" value="PRK13596.1"/>
    <property type="match status" value="1"/>
</dbReference>
<dbReference type="AlphaFoldDB" id="A0AAE5C976"/>
<keyword evidence="8" id="KW-0560">Oxidoreductase</keyword>
<comment type="similarity">
    <text evidence="1 6">Belongs to the complex I 51 kDa subunit family.</text>
</comment>
<dbReference type="SUPFAM" id="SSF140490">
    <property type="entry name" value="Nqo1C-terminal domain-like"/>
    <property type="match status" value="1"/>
</dbReference>
<dbReference type="InterPro" id="IPR037225">
    <property type="entry name" value="Nuo51_FMN-bd_sf"/>
</dbReference>
<organism evidence="8 9">
    <name type="scientific">Candidatus Kutchimonas denitrificans</name>
    <dbReference type="NCBI Taxonomy" id="3056748"/>
    <lineage>
        <taxon>Bacteria</taxon>
        <taxon>Pseudomonadati</taxon>
        <taxon>Gemmatimonadota</taxon>
        <taxon>Gemmatimonadia</taxon>
        <taxon>Candidatus Palauibacterales</taxon>
        <taxon>Candidatus Palauibacteraceae</taxon>
        <taxon>Candidatus Kutchimonas</taxon>
    </lineage>
</organism>
<dbReference type="GO" id="GO:0046872">
    <property type="term" value="F:metal ion binding"/>
    <property type="evidence" value="ECO:0007669"/>
    <property type="project" value="UniProtKB-KW"/>
</dbReference>
<keyword evidence="6" id="KW-0874">Quinone</keyword>
<comment type="function">
    <text evidence="6">NDH-1 shuttles electrons from NADH, via FMN and iron-sulfur (Fe-S) centers, to quinones in the respiratory chain.</text>
</comment>
<dbReference type="PANTHER" id="PTHR43578:SF3">
    <property type="entry name" value="NADH-QUINONE OXIDOREDUCTASE SUBUNIT F"/>
    <property type="match status" value="1"/>
</dbReference>
<dbReference type="GO" id="GO:0051539">
    <property type="term" value="F:4 iron, 4 sulfur cluster binding"/>
    <property type="evidence" value="ECO:0007669"/>
    <property type="project" value="UniProtKB-UniRule"/>
</dbReference>
<comment type="caution">
    <text evidence="8">The sequence shown here is derived from an EMBL/GenBank/DDBJ whole genome shotgun (WGS) entry which is preliminary data.</text>
</comment>
<dbReference type="SUPFAM" id="SSF142984">
    <property type="entry name" value="Nqo1 middle domain-like"/>
    <property type="match status" value="1"/>
</dbReference>
<dbReference type="Pfam" id="PF01512">
    <property type="entry name" value="Complex1_51K"/>
    <property type="match status" value="1"/>
</dbReference>
<dbReference type="InterPro" id="IPR037207">
    <property type="entry name" value="Nuop51_4Fe4S-bd_sf"/>
</dbReference>
<dbReference type="EC" id="7.1.1.-" evidence="6"/>
<evidence type="ECO:0000256" key="5">
    <source>
        <dbReference type="ARBA" id="ARBA00023014"/>
    </source>
</evidence>
<dbReference type="SMART" id="SM00928">
    <property type="entry name" value="NADH_4Fe-4S"/>
    <property type="match status" value="1"/>
</dbReference>
<keyword evidence="6" id="KW-0285">Flavoprotein</keyword>
<evidence type="ECO:0000259" key="7">
    <source>
        <dbReference type="SMART" id="SM00928"/>
    </source>
</evidence>
<evidence type="ECO:0000313" key="9">
    <source>
        <dbReference type="Proteomes" id="UP000702544"/>
    </source>
</evidence>
<dbReference type="GO" id="GO:0016491">
    <property type="term" value="F:oxidoreductase activity"/>
    <property type="evidence" value="ECO:0007669"/>
    <property type="project" value="UniProtKB-KW"/>
</dbReference>
<dbReference type="FunFam" id="3.40.50.11540:FF:000001">
    <property type="entry name" value="NADH dehydrogenase [ubiquinone] flavoprotein 1, mitochondrial"/>
    <property type="match status" value="1"/>
</dbReference>
<dbReference type="InterPro" id="IPR011537">
    <property type="entry name" value="NADH-UbQ_OxRdtase_suF"/>
</dbReference>
<dbReference type="Gene3D" id="3.40.50.11540">
    <property type="entry name" value="NADH-ubiquinone oxidoreductase 51kDa subunit"/>
    <property type="match status" value="1"/>
</dbReference>
<gene>
    <name evidence="8" type="primary">nuoF</name>
    <name evidence="8" type="ORF">GWO12_08880</name>
</gene>
<name>A0AAE5C976_9BACT</name>
<reference evidence="8 9" key="1">
    <citation type="submission" date="2020-01" db="EMBL/GenBank/DDBJ databases">
        <title>Genomes assembled from Gulf of Kutch pelagic sediment metagenomes.</title>
        <authorList>
            <person name="Chandrashekar M."/>
            <person name="Mahajan M.S."/>
            <person name="Dave K.J."/>
            <person name="Vatsa P."/>
            <person name="Nathani N.M."/>
        </authorList>
    </citation>
    <scope>NUCLEOTIDE SEQUENCE [LARGE SCALE GENOMIC DNA]</scope>
    <source>
        <strain evidence="8">KS3-K002</strain>
    </source>
</reference>
<proteinExistence type="inferred from homology"/>
<keyword evidence="3 6" id="KW-0479">Metal-binding</keyword>
<keyword evidence="6" id="KW-0520">NAD</keyword>
<dbReference type="Gene3D" id="3.10.20.600">
    <property type="match status" value="1"/>
</dbReference>
<dbReference type="GO" id="GO:0051287">
    <property type="term" value="F:NAD binding"/>
    <property type="evidence" value="ECO:0007669"/>
    <property type="project" value="UniProtKB-UniRule"/>
</dbReference>
<keyword evidence="4 6" id="KW-0408">Iron</keyword>
<comment type="cofactor">
    <cofactor evidence="6">
        <name>[4Fe-4S] cluster</name>
        <dbReference type="ChEBI" id="CHEBI:49883"/>
    </cofactor>
</comment>
<evidence type="ECO:0000256" key="3">
    <source>
        <dbReference type="ARBA" id="ARBA00022723"/>
    </source>
</evidence>
<dbReference type="InterPro" id="IPR011538">
    <property type="entry name" value="Nuo51_FMN-bd"/>
</dbReference>
<keyword evidence="5 6" id="KW-0411">Iron-sulfur</keyword>
<dbReference type="PANTHER" id="PTHR43578">
    <property type="entry name" value="NADH-QUINONE OXIDOREDUCTASE SUBUNIT F"/>
    <property type="match status" value="1"/>
</dbReference>
<evidence type="ECO:0000313" key="8">
    <source>
        <dbReference type="EMBL" id="NIR75211.1"/>
    </source>
</evidence>
<sequence length="429" mass="46747">MAYPHAHPREVRLLSKYFGDEDAIGIEGWAERGGYVALEKALEMGPDEVTEVVKESGLRGRGGAGFPAGLKWSFMPKDGKRPNYLACNADESEPGTFKDREIMRWTPHQMIEGIIICSYAIRAQHAYIYIRGEMVDVVRVVNDAVVEAYRKGYLGENILGSGYDLELTVHLGAGAYIAGEETGLLSSLEGRRAEPKVKPPFPAQRGAFGMPTTVNNVETLAAVPHIVENGADWYRQWGTEKSPGTKLFSCCGHLQRPGNYEVSLDFNLKELVYDLCGGPPEGRQLRAVIPGGSSVPLMTVDEIDCDVSYEGIEAAGSLQGSGGLIAIDDSACLLRSIRKMVDFYAHESCGQCTNCREGTVWLANILRRIERGDGREEDLPLLLDVGANMAGRTICPLSDSAAVPVVSGIQKFEEEFVAHIKDGTCTAVR</sequence>
<dbReference type="SUPFAM" id="SSF142019">
    <property type="entry name" value="Nqo1 FMN-binding domain-like"/>
    <property type="match status" value="1"/>
</dbReference>
<dbReference type="NCBIfam" id="TIGR01959">
    <property type="entry name" value="nuoF_fam"/>
    <property type="match status" value="1"/>
</dbReference>
<dbReference type="Pfam" id="PF10589">
    <property type="entry name" value="NADH_4Fe-4S"/>
    <property type="match status" value="1"/>
</dbReference>
<dbReference type="FunFam" id="1.20.1440.230:FF:000001">
    <property type="entry name" value="Mitochondrial NADH dehydrogenase flavoprotein 1"/>
    <property type="match status" value="1"/>
</dbReference>